<feature type="region of interest" description="Disordered" evidence="1">
    <location>
        <begin position="1"/>
        <end position="66"/>
    </location>
</feature>
<name>A0A9P8UW74_9PEZI</name>
<dbReference type="RefSeq" id="XP_045963463.1">
    <property type="nucleotide sequence ID" value="XM_046099074.1"/>
</dbReference>
<dbReference type="GeneID" id="70127966"/>
<dbReference type="OrthoDB" id="10650895at2759"/>
<keyword evidence="3" id="KW-1185">Reference proteome</keyword>
<evidence type="ECO:0000313" key="3">
    <source>
        <dbReference type="Proteomes" id="UP000758603"/>
    </source>
</evidence>
<dbReference type="AlphaFoldDB" id="A0A9P8UW74"/>
<sequence>MPPKRPAASLDSDIAFPAPKRVRSSKPNAKNPTKKTAEGGANRSVNSKTTVTKDESTMKRGVARTGDDLVAQAKAFKDTAQALKSHGVIGDIEFIFKFRKAAPPKLERTKQAKDRTADLKIGKKEVEDEKIKKGEKREAKKPEGKMTEEERRAKQKKLDDDLESYYQETKDENEKEKKRDELVEKKQEREALQGDAEENA</sequence>
<accession>A0A9P8UW74</accession>
<evidence type="ECO:0000313" key="2">
    <source>
        <dbReference type="EMBL" id="KAH6659332.1"/>
    </source>
</evidence>
<dbReference type="Proteomes" id="UP000758603">
    <property type="component" value="Unassembled WGS sequence"/>
</dbReference>
<feature type="compositionally biased region" description="Basic and acidic residues" evidence="1">
    <location>
        <begin position="105"/>
        <end position="159"/>
    </location>
</feature>
<evidence type="ECO:0000256" key="1">
    <source>
        <dbReference type="SAM" id="MobiDB-lite"/>
    </source>
</evidence>
<dbReference type="EMBL" id="JAGPXC010000001">
    <property type="protein sequence ID" value="KAH6659332.1"/>
    <property type="molecule type" value="Genomic_DNA"/>
</dbReference>
<gene>
    <name evidence="2" type="ORF">BKA67DRAFT_529489</name>
</gene>
<organism evidence="2 3">
    <name type="scientific">Truncatella angustata</name>
    <dbReference type="NCBI Taxonomy" id="152316"/>
    <lineage>
        <taxon>Eukaryota</taxon>
        <taxon>Fungi</taxon>
        <taxon>Dikarya</taxon>
        <taxon>Ascomycota</taxon>
        <taxon>Pezizomycotina</taxon>
        <taxon>Sordariomycetes</taxon>
        <taxon>Xylariomycetidae</taxon>
        <taxon>Amphisphaeriales</taxon>
        <taxon>Sporocadaceae</taxon>
        <taxon>Truncatella</taxon>
    </lineage>
</organism>
<comment type="caution">
    <text evidence="2">The sequence shown here is derived from an EMBL/GenBank/DDBJ whole genome shotgun (WGS) entry which is preliminary data.</text>
</comment>
<proteinExistence type="predicted"/>
<feature type="region of interest" description="Disordered" evidence="1">
    <location>
        <begin position="103"/>
        <end position="200"/>
    </location>
</feature>
<protein>
    <submittedName>
        <fullName evidence="2">Uncharacterized protein</fullName>
    </submittedName>
</protein>
<reference evidence="2" key="1">
    <citation type="journal article" date="2021" name="Nat. Commun.">
        <title>Genetic determinants of endophytism in the Arabidopsis root mycobiome.</title>
        <authorList>
            <person name="Mesny F."/>
            <person name="Miyauchi S."/>
            <person name="Thiergart T."/>
            <person name="Pickel B."/>
            <person name="Atanasova L."/>
            <person name="Karlsson M."/>
            <person name="Huettel B."/>
            <person name="Barry K.W."/>
            <person name="Haridas S."/>
            <person name="Chen C."/>
            <person name="Bauer D."/>
            <person name="Andreopoulos W."/>
            <person name="Pangilinan J."/>
            <person name="LaButti K."/>
            <person name="Riley R."/>
            <person name="Lipzen A."/>
            <person name="Clum A."/>
            <person name="Drula E."/>
            <person name="Henrissat B."/>
            <person name="Kohler A."/>
            <person name="Grigoriev I.V."/>
            <person name="Martin F.M."/>
            <person name="Hacquard S."/>
        </authorList>
    </citation>
    <scope>NUCLEOTIDE SEQUENCE</scope>
    <source>
        <strain evidence="2">MPI-SDFR-AT-0073</strain>
    </source>
</reference>
<feature type="compositionally biased region" description="Basic and acidic residues" evidence="1">
    <location>
        <begin position="168"/>
        <end position="192"/>
    </location>
</feature>